<dbReference type="PANTHER" id="PTHR11014:SF63">
    <property type="entry name" value="METALLOPEPTIDASE, PUTATIVE (AFU_ORTHOLOGUE AFUA_6G09600)-RELATED"/>
    <property type="match status" value="1"/>
</dbReference>
<keyword evidence="1 5" id="KW-0378">Hydrolase</keyword>
<dbReference type="AlphaFoldDB" id="A0A520LP04"/>
<dbReference type="PIRSF" id="PIRSF005962">
    <property type="entry name" value="Pept_M20D_amidohydro"/>
    <property type="match status" value="1"/>
</dbReference>
<dbReference type="GO" id="GO:0046872">
    <property type="term" value="F:metal ion binding"/>
    <property type="evidence" value="ECO:0007669"/>
    <property type="project" value="UniProtKB-KW"/>
</dbReference>
<dbReference type="SUPFAM" id="SSF55031">
    <property type="entry name" value="Bacterial exopeptidase dimerisation domain"/>
    <property type="match status" value="1"/>
</dbReference>
<dbReference type="InterPro" id="IPR002933">
    <property type="entry name" value="Peptidase_M20"/>
</dbReference>
<evidence type="ECO:0000256" key="3">
    <source>
        <dbReference type="SAM" id="SignalP"/>
    </source>
</evidence>
<dbReference type="Gene3D" id="3.40.630.10">
    <property type="entry name" value="Zn peptidases"/>
    <property type="match status" value="1"/>
</dbReference>
<evidence type="ECO:0000259" key="4">
    <source>
        <dbReference type="Pfam" id="PF07687"/>
    </source>
</evidence>
<dbReference type="GO" id="GO:0019877">
    <property type="term" value="P:diaminopimelate biosynthetic process"/>
    <property type="evidence" value="ECO:0007669"/>
    <property type="project" value="UniProtKB-ARBA"/>
</dbReference>
<feature type="binding site" evidence="2">
    <location>
        <position position="197"/>
    </location>
    <ligand>
        <name>Mn(2+)</name>
        <dbReference type="ChEBI" id="CHEBI:29035"/>
        <label>2</label>
    </ligand>
</feature>
<protein>
    <submittedName>
        <fullName evidence="5">Amidohydrolase</fullName>
    </submittedName>
</protein>
<proteinExistence type="predicted"/>
<dbReference type="Pfam" id="PF01546">
    <property type="entry name" value="Peptidase_M20"/>
    <property type="match status" value="1"/>
</dbReference>
<dbReference type="SUPFAM" id="SSF53187">
    <property type="entry name" value="Zn-dependent exopeptidases"/>
    <property type="match status" value="1"/>
</dbReference>
<sequence>MHATKICFIFYFLIFSSVSLANINNLLQSIQTDYENRLDALFKDFHAHPELSLAEFSTAKKIAKALRGHGLQVTENVGGTGVVALLKNGSGPLVMMRADMDGLPLKEKTNLSYASKDMQLDPVTGNTFPVMHACGHDVHITALIGTAKQMVDLKDYWRGTLMLIAQPAEERVLGAKNMMNDNLWERFGQPDYALAFHVSSMLPSGVINVVNGSPYAGADTVDIYVHGIGAHGASPHTGKDPIVLGSQIVNSLQTLVSRELPPRQPGVVTVGAFHSGTKHNIISDQAHLQLTVRNTSEKTRDTLLNGIKRISENLGRAAGLPEDKLPEVVVSEESTPPTLNDEKLAIRLRGLWKEKMGTDQVTSHQSDGMGAEDFPFFTTEPKIPSVYFAVGGTNHEYFKAALDGSGPPIPSHHSPIFKIEPKPSITAGIAATVYALMDLLPAS</sequence>
<dbReference type="InterPro" id="IPR036264">
    <property type="entry name" value="Bact_exopeptidase_dim_dom"/>
</dbReference>
<keyword evidence="2" id="KW-0479">Metal-binding</keyword>
<keyword evidence="3" id="KW-0732">Signal</keyword>
<feature type="binding site" evidence="2">
    <location>
        <position position="136"/>
    </location>
    <ligand>
        <name>Mn(2+)</name>
        <dbReference type="ChEBI" id="CHEBI:29035"/>
        <label>2</label>
    </ligand>
</feature>
<dbReference type="PANTHER" id="PTHR11014">
    <property type="entry name" value="PEPTIDASE M20 FAMILY MEMBER"/>
    <property type="match status" value="1"/>
</dbReference>
<dbReference type="Gene3D" id="3.30.70.360">
    <property type="match status" value="1"/>
</dbReference>
<feature type="signal peptide" evidence="3">
    <location>
        <begin position="1"/>
        <end position="21"/>
    </location>
</feature>
<dbReference type="NCBIfam" id="TIGR01891">
    <property type="entry name" value="amidohydrolases"/>
    <property type="match status" value="1"/>
</dbReference>
<reference evidence="5 6" key="1">
    <citation type="submission" date="2019-02" db="EMBL/GenBank/DDBJ databases">
        <title>Prokaryotic population dynamics and viral predation in marine succession experiment using metagenomics: the confinement effect.</title>
        <authorList>
            <person name="Haro-Moreno J.M."/>
            <person name="Rodriguez-Valera F."/>
            <person name="Lopez-Perez M."/>
        </authorList>
    </citation>
    <scope>NUCLEOTIDE SEQUENCE [LARGE SCALE GENOMIC DNA]</scope>
    <source>
        <strain evidence="5">MED-G169</strain>
    </source>
</reference>
<feature type="binding site" evidence="2">
    <location>
        <position position="170"/>
    </location>
    <ligand>
        <name>Mn(2+)</name>
        <dbReference type="ChEBI" id="CHEBI:29035"/>
        <label>2</label>
    </ligand>
</feature>
<dbReference type="Pfam" id="PF07687">
    <property type="entry name" value="M20_dimer"/>
    <property type="match status" value="1"/>
</dbReference>
<feature type="binding site" evidence="2">
    <location>
        <position position="134"/>
    </location>
    <ligand>
        <name>Mn(2+)</name>
        <dbReference type="ChEBI" id="CHEBI:29035"/>
        <label>2</label>
    </ligand>
</feature>
<dbReference type="GO" id="GO:0050118">
    <property type="term" value="F:N-acetyldiaminopimelate deacetylase activity"/>
    <property type="evidence" value="ECO:0007669"/>
    <property type="project" value="UniProtKB-ARBA"/>
</dbReference>
<dbReference type="EMBL" id="SHBO01000004">
    <property type="protein sequence ID" value="RZO08450.1"/>
    <property type="molecule type" value="Genomic_DNA"/>
</dbReference>
<accession>A0A520LP04</accession>
<keyword evidence="2" id="KW-0464">Manganese</keyword>
<name>A0A520LP04_9GAMM</name>
<dbReference type="InterPro" id="IPR017439">
    <property type="entry name" value="Amidohydrolase"/>
</dbReference>
<feature type="chain" id="PRO_5021734595" evidence="3">
    <location>
        <begin position="22"/>
        <end position="443"/>
    </location>
</feature>
<feature type="binding site" evidence="2">
    <location>
        <position position="413"/>
    </location>
    <ligand>
        <name>Mn(2+)</name>
        <dbReference type="ChEBI" id="CHEBI:29035"/>
        <label>2</label>
    </ligand>
</feature>
<evidence type="ECO:0000256" key="2">
    <source>
        <dbReference type="PIRSR" id="PIRSR005962-1"/>
    </source>
</evidence>
<dbReference type="Proteomes" id="UP000318148">
    <property type="component" value="Unassembled WGS sequence"/>
</dbReference>
<dbReference type="InterPro" id="IPR011650">
    <property type="entry name" value="Peptidase_M20_dimer"/>
</dbReference>
<evidence type="ECO:0000313" key="6">
    <source>
        <dbReference type="Proteomes" id="UP000318148"/>
    </source>
</evidence>
<comment type="cofactor">
    <cofactor evidence="2">
        <name>Mn(2+)</name>
        <dbReference type="ChEBI" id="CHEBI:29035"/>
    </cofactor>
    <text evidence="2">The Mn(2+) ion enhances activity.</text>
</comment>
<comment type="caution">
    <text evidence="5">The sequence shown here is derived from an EMBL/GenBank/DDBJ whole genome shotgun (WGS) entry which is preliminary data.</text>
</comment>
<gene>
    <name evidence="5" type="ORF">EVB02_00650</name>
</gene>
<organism evidence="5 6">
    <name type="scientific">SAR92 clade bacterium</name>
    <dbReference type="NCBI Taxonomy" id="2315479"/>
    <lineage>
        <taxon>Bacteria</taxon>
        <taxon>Pseudomonadati</taxon>
        <taxon>Pseudomonadota</taxon>
        <taxon>Gammaproteobacteria</taxon>
        <taxon>Cellvibrionales</taxon>
        <taxon>Porticoccaceae</taxon>
        <taxon>SAR92 clade</taxon>
    </lineage>
</organism>
<evidence type="ECO:0000256" key="1">
    <source>
        <dbReference type="ARBA" id="ARBA00022801"/>
    </source>
</evidence>
<dbReference type="FunFam" id="3.30.70.360:FF:000001">
    <property type="entry name" value="N-acetyldiaminopimelate deacetylase"/>
    <property type="match status" value="1"/>
</dbReference>
<feature type="domain" description="Peptidase M20 dimerisation" evidence="4">
    <location>
        <begin position="217"/>
        <end position="314"/>
    </location>
</feature>
<evidence type="ECO:0000313" key="5">
    <source>
        <dbReference type="EMBL" id="RZO08450.1"/>
    </source>
</evidence>